<evidence type="ECO:0000313" key="3">
    <source>
        <dbReference type="EMBL" id="CAG5906199.1"/>
    </source>
</evidence>
<gene>
    <name evidence="3" type="ORF">MMEN_LOCUS9544</name>
</gene>
<name>A0A8S4AXT1_9TELE</name>
<protein>
    <submittedName>
        <fullName evidence="3">(Atlantic silverside) hypothetical protein</fullName>
    </submittedName>
</protein>
<dbReference type="InterPro" id="IPR011993">
    <property type="entry name" value="PH-like_dom_sf"/>
</dbReference>
<dbReference type="InterPro" id="IPR001849">
    <property type="entry name" value="PH_domain"/>
</dbReference>
<dbReference type="AlphaFoldDB" id="A0A8S4AXT1"/>
<feature type="region of interest" description="Disordered" evidence="1">
    <location>
        <begin position="207"/>
        <end position="231"/>
    </location>
</feature>
<dbReference type="PANTHER" id="PTHR47014:SF1">
    <property type="entry name" value="PLECKSTRIN HOMOLOGY DOMAIN-CONTAINING FAMILY S MEMBER 1"/>
    <property type="match status" value="1"/>
</dbReference>
<dbReference type="InterPro" id="IPR042986">
    <property type="entry name" value="PLEKHS1"/>
</dbReference>
<dbReference type="PANTHER" id="PTHR47014">
    <property type="entry name" value="PLECKSTRIN HOMOLOGY DOMAIN-CONTAINING FAMILY S MEMBER 1"/>
    <property type="match status" value="1"/>
</dbReference>
<dbReference type="SMART" id="SM00233">
    <property type="entry name" value="PH"/>
    <property type="match status" value="1"/>
</dbReference>
<organism evidence="3 4">
    <name type="scientific">Menidia menidia</name>
    <name type="common">Atlantic silverside</name>
    <dbReference type="NCBI Taxonomy" id="238744"/>
    <lineage>
        <taxon>Eukaryota</taxon>
        <taxon>Metazoa</taxon>
        <taxon>Chordata</taxon>
        <taxon>Craniata</taxon>
        <taxon>Vertebrata</taxon>
        <taxon>Euteleostomi</taxon>
        <taxon>Actinopterygii</taxon>
        <taxon>Neopterygii</taxon>
        <taxon>Teleostei</taxon>
        <taxon>Neoteleostei</taxon>
        <taxon>Acanthomorphata</taxon>
        <taxon>Ovalentaria</taxon>
        <taxon>Atherinomorphae</taxon>
        <taxon>Atheriniformes</taxon>
        <taxon>Atherinopsidae</taxon>
        <taxon>Menidiinae</taxon>
        <taxon>Menidia</taxon>
    </lineage>
</organism>
<reference evidence="3" key="1">
    <citation type="submission" date="2021-05" db="EMBL/GenBank/DDBJ databases">
        <authorList>
            <person name="Tigano A."/>
        </authorList>
    </citation>
    <scope>NUCLEOTIDE SEQUENCE</scope>
</reference>
<comment type="caution">
    <text evidence="3">The sequence shown here is derived from an EMBL/GenBank/DDBJ whole genome shotgun (WGS) entry which is preliminary data.</text>
</comment>
<dbReference type="SUPFAM" id="SSF50729">
    <property type="entry name" value="PH domain-like"/>
    <property type="match status" value="1"/>
</dbReference>
<dbReference type="OrthoDB" id="9900190at2759"/>
<sequence>MHKGQKNTGKAVFYKQSTGATVIRSGYLYKSPPQKRLKTEKSWKKRYFVLSKISQYEYQFRYFKGQEELDSPVGSIDMSQISLLYGNPQHHHKWGWVQKNFKCSSDCVIYIKAAERDYFLVGMTSTEMEAWLTDLQDAMKDRPHKNLSLEEISNGGTIEVISNPFMRKKNCSTEFEKRALPEEGRVSPNHAGKNTLRVPILKIRSMSDPSSHTLDIDPEKAKQDEECSRRRLSEPVNPIYDYPRSYLSIQKGEKSPVRTSSAELIYETMNTVKMIKPEAQPVDHEVSSLHSPNLTQTFDKKKILNSLPTCAEEADTNREDKCQSSDLSSSSSSSVEMLDSYVPLREEQGSTESIDRLTLLEKDIEVKPADLKKHLTLIDLDGKPSVSGWTGQPQTVCLFHKGDQILAINDLHTGSIEDFNMYISKSLKNEVKVTLLRQRGRQPLHLPNCPCTD</sequence>
<dbReference type="EMBL" id="CAJRST010010001">
    <property type="protein sequence ID" value="CAG5906199.1"/>
    <property type="molecule type" value="Genomic_DNA"/>
</dbReference>
<feature type="region of interest" description="Disordered" evidence="1">
    <location>
        <begin position="311"/>
        <end position="333"/>
    </location>
</feature>
<feature type="compositionally biased region" description="Low complexity" evidence="1">
    <location>
        <begin position="324"/>
        <end position="333"/>
    </location>
</feature>
<proteinExistence type="predicted"/>
<accession>A0A8S4AXT1</accession>
<evidence type="ECO:0000256" key="1">
    <source>
        <dbReference type="SAM" id="MobiDB-lite"/>
    </source>
</evidence>
<keyword evidence="4" id="KW-1185">Reference proteome</keyword>
<dbReference type="Proteomes" id="UP000677803">
    <property type="component" value="Unassembled WGS sequence"/>
</dbReference>
<feature type="compositionally biased region" description="Basic and acidic residues" evidence="1">
    <location>
        <begin position="214"/>
        <end position="231"/>
    </location>
</feature>
<dbReference type="PROSITE" id="PS50003">
    <property type="entry name" value="PH_DOMAIN"/>
    <property type="match status" value="1"/>
</dbReference>
<dbReference type="Pfam" id="PF00169">
    <property type="entry name" value="PH"/>
    <property type="match status" value="1"/>
</dbReference>
<evidence type="ECO:0000259" key="2">
    <source>
        <dbReference type="PROSITE" id="PS50003"/>
    </source>
</evidence>
<dbReference type="Gene3D" id="2.30.29.30">
    <property type="entry name" value="Pleckstrin-homology domain (PH domain)/Phosphotyrosine-binding domain (PTB)"/>
    <property type="match status" value="1"/>
</dbReference>
<feature type="domain" description="PH" evidence="2">
    <location>
        <begin position="21"/>
        <end position="140"/>
    </location>
</feature>
<evidence type="ECO:0000313" key="4">
    <source>
        <dbReference type="Proteomes" id="UP000677803"/>
    </source>
</evidence>